<accession>A0A428RNQ1</accession>
<feature type="compositionally biased region" description="Polar residues" evidence="5">
    <location>
        <begin position="83"/>
        <end position="104"/>
    </location>
</feature>
<dbReference type="CDD" id="cd00067">
    <property type="entry name" value="GAL4"/>
    <property type="match status" value="1"/>
</dbReference>
<dbReference type="SMART" id="SM00066">
    <property type="entry name" value="GAL4"/>
    <property type="match status" value="1"/>
</dbReference>
<evidence type="ECO:0000256" key="4">
    <source>
        <dbReference type="ARBA" id="ARBA00023242"/>
    </source>
</evidence>
<evidence type="ECO:0000313" key="7">
    <source>
        <dbReference type="EMBL" id="RSL79174.1"/>
    </source>
</evidence>
<evidence type="ECO:0000256" key="5">
    <source>
        <dbReference type="SAM" id="MobiDB-lite"/>
    </source>
</evidence>
<evidence type="ECO:0000313" key="8">
    <source>
        <dbReference type="Proteomes" id="UP000287972"/>
    </source>
</evidence>
<keyword evidence="4" id="KW-0539">Nucleus</keyword>
<keyword evidence="2" id="KW-0479">Metal-binding</keyword>
<dbReference type="InterPro" id="IPR001138">
    <property type="entry name" value="Zn2Cys6_DnaBD"/>
</dbReference>
<keyword evidence="3" id="KW-0238">DNA-binding</keyword>
<dbReference type="PANTHER" id="PTHR46910">
    <property type="entry name" value="TRANSCRIPTION FACTOR PDR1"/>
    <property type="match status" value="1"/>
</dbReference>
<dbReference type="SUPFAM" id="SSF57701">
    <property type="entry name" value="Zn2/Cys6 DNA-binding domain"/>
    <property type="match status" value="1"/>
</dbReference>
<sequence>MDAEETLQQRRRRLAQVSRACEACRMRKIRCDRSNPCSNCRTAGLACQVVNSRTDSGPKRDRIAQLEERVKYLHDRLFTAQTQLNSHHHTTPNLANPSSSTLSRNDQHGPFAVDDTRVYEGSSSFRNQAVQASDISQSKVVTSGVHTQHNMDCLTRQLSNLLQPSDLRASAEDYQFASSATSNNQPAMDLLPSGLVVAILQQIRVNRPIFLCSFIISDPSLLESLCRQAYYTSTSLSLGQATAMSSPDPEVRPWDELLIMAIKFAKLQGRVYDQLYSATARNAQPMQQAETIEEFSAKLQSWYTELCEIDSTKMKQPEVFELSQKSWDITYYSTMTLILIKAPTTEEETGVSQACLQAARAGLRCHLACFSSYQTADSPGLVSEGEYASWVLHQSSLNPFIAVFLYAIAADSLEDLSLLDEVVAVLEKISVVSNGCQDLFKVCSTFARLGRALVMNDTRLESPEGGLQLSNDPISGPPSGLETFEGIFGEGMLEQLSNYESYNFSALLGSWTNDEMGVVDEAQK</sequence>
<dbReference type="InterPro" id="IPR050987">
    <property type="entry name" value="AtrR-like"/>
</dbReference>
<protein>
    <recommendedName>
        <fullName evidence="6">Zn(2)-C6 fungal-type domain-containing protein</fullName>
    </recommendedName>
</protein>
<dbReference type="Pfam" id="PF00172">
    <property type="entry name" value="Zn_clus"/>
    <property type="match status" value="1"/>
</dbReference>
<feature type="domain" description="Zn(2)-C6 fungal-type" evidence="6">
    <location>
        <begin position="20"/>
        <end position="49"/>
    </location>
</feature>
<dbReference type="GO" id="GO:0008270">
    <property type="term" value="F:zinc ion binding"/>
    <property type="evidence" value="ECO:0007669"/>
    <property type="project" value="InterPro"/>
</dbReference>
<evidence type="ECO:0000256" key="3">
    <source>
        <dbReference type="ARBA" id="ARBA00023125"/>
    </source>
</evidence>
<evidence type="ECO:0000259" key="6">
    <source>
        <dbReference type="PROSITE" id="PS50048"/>
    </source>
</evidence>
<dbReference type="Gene3D" id="4.10.240.10">
    <property type="entry name" value="Zn(2)-C6 fungal-type DNA-binding domain"/>
    <property type="match status" value="1"/>
</dbReference>
<dbReference type="PROSITE" id="PS00463">
    <property type="entry name" value="ZN2_CY6_FUNGAL_1"/>
    <property type="match status" value="1"/>
</dbReference>
<dbReference type="PROSITE" id="PS50048">
    <property type="entry name" value="ZN2_CY6_FUNGAL_2"/>
    <property type="match status" value="1"/>
</dbReference>
<dbReference type="CDD" id="cd12148">
    <property type="entry name" value="fungal_TF_MHR"/>
    <property type="match status" value="1"/>
</dbReference>
<dbReference type="EMBL" id="NKCL01000183">
    <property type="protein sequence ID" value="RSL79174.1"/>
    <property type="molecule type" value="Genomic_DNA"/>
</dbReference>
<dbReference type="Proteomes" id="UP000287972">
    <property type="component" value="Unassembled WGS sequence"/>
</dbReference>
<comment type="subcellular location">
    <subcellularLocation>
        <location evidence="1">Nucleus</location>
    </subcellularLocation>
</comment>
<dbReference type="GO" id="GO:0005634">
    <property type="term" value="C:nucleus"/>
    <property type="evidence" value="ECO:0007669"/>
    <property type="project" value="UniProtKB-SubCell"/>
</dbReference>
<dbReference type="InterPro" id="IPR036864">
    <property type="entry name" value="Zn2-C6_fun-type_DNA-bd_sf"/>
</dbReference>
<name>A0A428RNQ1_9HYPO</name>
<dbReference type="AlphaFoldDB" id="A0A428RNQ1"/>
<evidence type="ECO:0000256" key="2">
    <source>
        <dbReference type="ARBA" id="ARBA00022723"/>
    </source>
</evidence>
<dbReference type="GO" id="GO:0000981">
    <property type="term" value="F:DNA-binding transcription factor activity, RNA polymerase II-specific"/>
    <property type="evidence" value="ECO:0007669"/>
    <property type="project" value="InterPro"/>
</dbReference>
<proteinExistence type="predicted"/>
<evidence type="ECO:0000256" key="1">
    <source>
        <dbReference type="ARBA" id="ARBA00004123"/>
    </source>
</evidence>
<feature type="region of interest" description="Disordered" evidence="5">
    <location>
        <begin position="83"/>
        <end position="114"/>
    </location>
</feature>
<dbReference type="GO" id="GO:0003677">
    <property type="term" value="F:DNA binding"/>
    <property type="evidence" value="ECO:0007669"/>
    <property type="project" value="UniProtKB-KW"/>
</dbReference>
<reference evidence="7 8" key="1">
    <citation type="submission" date="2017-06" db="EMBL/GenBank/DDBJ databases">
        <title>Comparative genomic analysis of Ambrosia Fusariam Clade fungi.</title>
        <authorList>
            <person name="Stajich J.E."/>
            <person name="Carrillo J."/>
            <person name="Kijimoto T."/>
            <person name="Eskalen A."/>
            <person name="O'Donnell K."/>
            <person name="Kasson M."/>
        </authorList>
    </citation>
    <scope>NUCLEOTIDE SEQUENCE [LARGE SCALE GENOMIC DNA]</scope>
    <source>
        <strain evidence="7 8">NRRL62606</strain>
    </source>
</reference>
<gene>
    <name evidence="7" type="ORF">CEP51_007594</name>
</gene>
<comment type="caution">
    <text evidence="7">The sequence shown here is derived from an EMBL/GenBank/DDBJ whole genome shotgun (WGS) entry which is preliminary data.</text>
</comment>
<organism evidence="7 8">
    <name type="scientific">Fusarium floridanum</name>
    <dbReference type="NCBI Taxonomy" id="1325733"/>
    <lineage>
        <taxon>Eukaryota</taxon>
        <taxon>Fungi</taxon>
        <taxon>Dikarya</taxon>
        <taxon>Ascomycota</taxon>
        <taxon>Pezizomycotina</taxon>
        <taxon>Sordariomycetes</taxon>
        <taxon>Hypocreomycetidae</taxon>
        <taxon>Hypocreales</taxon>
        <taxon>Nectriaceae</taxon>
        <taxon>Fusarium</taxon>
        <taxon>Fusarium solani species complex</taxon>
    </lineage>
</organism>
<dbReference type="PANTHER" id="PTHR46910:SF3">
    <property type="entry name" value="HALOTOLERANCE PROTEIN 9-RELATED"/>
    <property type="match status" value="1"/>
</dbReference>
<keyword evidence="8" id="KW-1185">Reference proteome</keyword>